<dbReference type="CDD" id="cd04451">
    <property type="entry name" value="S1_IF1"/>
    <property type="match status" value="1"/>
</dbReference>
<dbReference type="GO" id="GO:0005829">
    <property type="term" value="C:cytosol"/>
    <property type="evidence" value="ECO:0007669"/>
    <property type="project" value="TreeGrafter"/>
</dbReference>
<name>A0A835MW56_9ROSI</name>
<dbReference type="NCBIfam" id="TIGR00008">
    <property type="entry name" value="infA"/>
    <property type="match status" value="1"/>
</dbReference>
<comment type="subunit">
    <text evidence="3">Component of the 30S ribosomal translation pre-initiation complex which assembles on the 30S ribosome in the order IF-2 and IF-3, IF-1 and N-formylmethionyl-tRNA(fMet); mRNA recruitment can occur at any time during PIC assembly.</text>
</comment>
<sequence length="191" mass="20455">MTSTASATQINVLTATGFSTKPTYLSPATVFFGQSLAGTTRSFGLIATTTTSTASSRFSVPASPKANPTGEQKWTYEGSVTESLPNGMFRVLLDNKDLIIGYISGKIRKNFVRILPGDRVKVEVPLTVLILLSAINLRVFLKTGAVKLFEYGQYCVTLVPSSGSKVKGGRFEGVLLFYGDFSSALPILSHA</sequence>
<evidence type="ECO:0000313" key="9">
    <source>
        <dbReference type="Proteomes" id="UP000657918"/>
    </source>
</evidence>
<organism evidence="8 9">
    <name type="scientific">Salix dunnii</name>
    <dbReference type="NCBI Taxonomy" id="1413687"/>
    <lineage>
        <taxon>Eukaryota</taxon>
        <taxon>Viridiplantae</taxon>
        <taxon>Streptophyta</taxon>
        <taxon>Embryophyta</taxon>
        <taxon>Tracheophyta</taxon>
        <taxon>Spermatophyta</taxon>
        <taxon>Magnoliopsida</taxon>
        <taxon>eudicotyledons</taxon>
        <taxon>Gunneridae</taxon>
        <taxon>Pentapetalae</taxon>
        <taxon>rosids</taxon>
        <taxon>fabids</taxon>
        <taxon>Malpighiales</taxon>
        <taxon>Salicaceae</taxon>
        <taxon>Saliceae</taxon>
        <taxon>Salix</taxon>
    </lineage>
</organism>
<dbReference type="InterPro" id="IPR006196">
    <property type="entry name" value="RNA-binding_domain_S1_IF1"/>
</dbReference>
<dbReference type="Gene3D" id="2.40.50.140">
    <property type="entry name" value="Nucleic acid-binding proteins"/>
    <property type="match status" value="1"/>
</dbReference>
<dbReference type="PANTHER" id="PTHR33370:SF1">
    <property type="entry name" value="TRANSLATION INITIATION FACTOR IF-1, CHLOROPLASTIC"/>
    <property type="match status" value="1"/>
</dbReference>
<dbReference type="OrthoDB" id="1714886at2759"/>
<comment type="function">
    <text evidence="1">One of the essential components for the initiation of protein synthesis. Stabilizes the binding of IF-2 and IF-3 on the 30S subunit to which N-formylmethionyl-tRNA(fMet) subsequently binds. Helps modulate mRNA selection, yielding the 30S pre-initiation complex (PIC). Upon addition of the 50S ribosomal subunit IF-1, IF-2 and IF-3 are released leaving the mature 70S translation initiation complex.</text>
</comment>
<dbReference type="GO" id="GO:0003723">
    <property type="term" value="F:RNA binding"/>
    <property type="evidence" value="ECO:0007669"/>
    <property type="project" value="InterPro"/>
</dbReference>
<keyword evidence="5 6" id="KW-0648">Protein biosynthesis</keyword>
<feature type="domain" description="S1-like" evidence="7">
    <location>
        <begin position="64"/>
        <end position="123"/>
    </location>
</feature>
<comment type="caution">
    <text evidence="8">The sequence shown here is derived from an EMBL/GenBank/DDBJ whole genome shotgun (WGS) entry which is preliminary data.</text>
</comment>
<accession>A0A835MW56</accession>
<evidence type="ECO:0000256" key="6">
    <source>
        <dbReference type="PROSITE-ProRule" id="PRU00181"/>
    </source>
</evidence>
<dbReference type="GO" id="GO:0043022">
    <property type="term" value="F:ribosome binding"/>
    <property type="evidence" value="ECO:0007669"/>
    <property type="project" value="TreeGrafter"/>
</dbReference>
<evidence type="ECO:0000256" key="5">
    <source>
        <dbReference type="ARBA" id="ARBA00022917"/>
    </source>
</evidence>
<dbReference type="InterPro" id="IPR012340">
    <property type="entry name" value="NA-bd_OB-fold"/>
</dbReference>
<evidence type="ECO:0000259" key="7">
    <source>
        <dbReference type="PROSITE" id="PS50832"/>
    </source>
</evidence>
<keyword evidence="4 6" id="KW-0396">Initiation factor</keyword>
<gene>
    <name evidence="8" type="ORF">SADUNF_Sadunf06G0193200</name>
</gene>
<dbReference type="Proteomes" id="UP000657918">
    <property type="component" value="Unassembled WGS sequence"/>
</dbReference>
<evidence type="ECO:0000256" key="4">
    <source>
        <dbReference type="ARBA" id="ARBA00022540"/>
    </source>
</evidence>
<dbReference type="AlphaFoldDB" id="A0A835MW56"/>
<dbReference type="PANTHER" id="PTHR33370">
    <property type="entry name" value="TRANSLATION INITIATION FACTOR IF-1, CHLOROPLASTIC"/>
    <property type="match status" value="1"/>
</dbReference>
<dbReference type="Pfam" id="PF01176">
    <property type="entry name" value="eIF-1a"/>
    <property type="match status" value="1"/>
</dbReference>
<dbReference type="GO" id="GO:0003743">
    <property type="term" value="F:translation initiation factor activity"/>
    <property type="evidence" value="ECO:0007669"/>
    <property type="project" value="UniProtKB-UniRule"/>
</dbReference>
<dbReference type="InterPro" id="IPR004368">
    <property type="entry name" value="TIF_IF1"/>
</dbReference>
<dbReference type="PROSITE" id="PS50832">
    <property type="entry name" value="S1_IF1_TYPE"/>
    <property type="match status" value="1"/>
</dbReference>
<dbReference type="SUPFAM" id="SSF50249">
    <property type="entry name" value="Nucleic acid-binding proteins"/>
    <property type="match status" value="1"/>
</dbReference>
<evidence type="ECO:0000256" key="2">
    <source>
        <dbReference type="ARBA" id="ARBA00010939"/>
    </source>
</evidence>
<protein>
    <recommendedName>
        <fullName evidence="7">S1-like domain-containing protein</fullName>
    </recommendedName>
</protein>
<dbReference type="EMBL" id="JADGMS010000006">
    <property type="protein sequence ID" value="KAF9681127.1"/>
    <property type="molecule type" value="Genomic_DNA"/>
</dbReference>
<evidence type="ECO:0000256" key="1">
    <source>
        <dbReference type="ARBA" id="ARBA00003935"/>
    </source>
</evidence>
<reference evidence="8 9" key="1">
    <citation type="submission" date="2020-10" db="EMBL/GenBank/DDBJ databases">
        <title>Plant Genome Project.</title>
        <authorList>
            <person name="Zhang R.-G."/>
        </authorList>
    </citation>
    <scope>NUCLEOTIDE SEQUENCE [LARGE SCALE GENOMIC DNA]</scope>
    <source>
        <strain evidence="8">FAFU-HL-1</strain>
        <tissue evidence="8">Leaf</tissue>
    </source>
</reference>
<evidence type="ECO:0000313" key="8">
    <source>
        <dbReference type="EMBL" id="KAF9681127.1"/>
    </source>
</evidence>
<comment type="similarity">
    <text evidence="2">Belongs to the IF-1 family.</text>
</comment>
<keyword evidence="9" id="KW-1185">Reference proteome</keyword>
<evidence type="ECO:0000256" key="3">
    <source>
        <dbReference type="ARBA" id="ARBA00011599"/>
    </source>
</evidence>
<proteinExistence type="inferred from homology"/>